<dbReference type="Pfam" id="PF01028">
    <property type="entry name" value="Topoisom_I"/>
    <property type="match status" value="1"/>
</dbReference>
<feature type="region of interest" description="Disordered" evidence="9">
    <location>
        <begin position="1"/>
        <end position="99"/>
    </location>
</feature>
<dbReference type="GO" id="GO:0003917">
    <property type="term" value="F:DNA topoisomerase type I (single strand cut, ATP-independent) activity"/>
    <property type="evidence" value="ECO:0007669"/>
    <property type="project" value="UniProtKB-UniRule"/>
</dbReference>
<dbReference type="SMART" id="SM00435">
    <property type="entry name" value="TOPEUc"/>
    <property type="match status" value="1"/>
</dbReference>
<dbReference type="GO" id="GO:0006265">
    <property type="term" value="P:DNA topological change"/>
    <property type="evidence" value="ECO:0007669"/>
    <property type="project" value="UniProtKB-UniRule"/>
</dbReference>
<dbReference type="GO" id="GO:0005694">
    <property type="term" value="C:chromosome"/>
    <property type="evidence" value="ECO:0007669"/>
    <property type="project" value="InterPro"/>
</dbReference>
<dbReference type="InterPro" id="IPR025834">
    <property type="entry name" value="TopoI_C_dom"/>
</dbReference>
<dbReference type="CDD" id="cd03488">
    <property type="entry name" value="Topoisomer_IB_N_htopoI_like"/>
    <property type="match status" value="1"/>
</dbReference>
<accession>A0A8C1FXH7</accession>
<dbReference type="GO" id="GO:0005730">
    <property type="term" value="C:nucleolus"/>
    <property type="evidence" value="ECO:0007669"/>
    <property type="project" value="TreeGrafter"/>
</dbReference>
<keyword evidence="3 6" id="KW-0799">Topoisomerase</keyword>
<dbReference type="InterPro" id="IPR008336">
    <property type="entry name" value="TopoI_DNA-bd_euk"/>
</dbReference>
<comment type="similarity">
    <text evidence="2 6 7">Belongs to the type IB topoisomerase family.</text>
</comment>
<evidence type="ECO:0000256" key="7">
    <source>
        <dbReference type="RuleBase" id="RU365101"/>
    </source>
</evidence>
<dbReference type="PANTHER" id="PTHR10290:SF24">
    <property type="entry name" value="DNA TOPOISOMERASE I"/>
    <property type="match status" value="1"/>
</dbReference>
<feature type="coiled-coil region" evidence="8">
    <location>
        <begin position="580"/>
        <end position="607"/>
    </location>
</feature>
<dbReference type="CDD" id="cd00659">
    <property type="entry name" value="Topo_IB_C"/>
    <property type="match status" value="1"/>
</dbReference>
<dbReference type="Pfam" id="PF14370">
    <property type="entry name" value="Topo_C_assoc"/>
    <property type="match status" value="1"/>
</dbReference>
<dbReference type="FunFam" id="1.10.10.41:FF:000001">
    <property type="entry name" value="DNA topoisomerase I"/>
    <property type="match status" value="1"/>
</dbReference>
<dbReference type="InterPro" id="IPR051062">
    <property type="entry name" value="Topoisomerase_IB"/>
</dbReference>
<dbReference type="GO" id="GO:0006260">
    <property type="term" value="P:DNA replication"/>
    <property type="evidence" value="ECO:0007669"/>
    <property type="project" value="TreeGrafter"/>
</dbReference>
<name>A0A8C1FXH7_CYPCA</name>
<reference evidence="11" key="2">
    <citation type="submission" date="2025-09" db="UniProtKB">
        <authorList>
            <consortium name="Ensembl"/>
        </authorList>
    </citation>
    <scope>IDENTIFICATION</scope>
</reference>
<protein>
    <recommendedName>
        <fullName evidence="7">DNA topoisomerase I</fullName>
        <ecNumber evidence="7">5.6.2.1</ecNumber>
    </recommendedName>
    <alternativeName>
        <fullName evidence="7">DNA topoisomerase 1</fullName>
    </alternativeName>
</protein>
<comment type="function">
    <text evidence="7">Releases the supercoiling and torsional tension of DNA introduced during the DNA replication and transcription by transiently cleaving and rejoining one strand of the DNA duplex. Introduces a single-strand break via transesterification at the specific target site 5'-[CT]CCTTp site in duplex DNA. The scissile phosphodiester is attacked by the catalytic tyrosine of the enzyme, resulting in the formation of a DNA-(3'-phosphotyrosyl)-enzyme intermediate and the expulsion of a 5'-OH DNA strand. The free DNA strand then undergoes passage around the unbroken strand thus removing DNA supercoils. Finally, in the religation step, the DNA 5'-OH attacks the covalent intermediate to expel the active-site tyrosine and restore the DNA phosphodiester backbone.</text>
</comment>
<dbReference type="Gene3D" id="1.10.132.10">
    <property type="match status" value="1"/>
</dbReference>
<dbReference type="SUPFAM" id="SSF56349">
    <property type="entry name" value="DNA breaking-rejoining enzymes"/>
    <property type="match status" value="1"/>
</dbReference>
<sequence length="661" mass="76966">MDFEDSADRRSQVNVKEELEEDPDFVTKGKGKKRKRKVDNTDAPSSTSEAPLPKKKRKKAAEEGQENSATVKKKIKGKKEKVIKEEGGHSVSTKKKKTKEEIEAARALKVKKKEEEEKQRWRWWEEEKYEDGVKWKFLEHKGPYFPPGYQPLPDDVKFYYNGKPVKLSLPAEEVALFFAQMVDHEYTTKEVFRNNFFKDWRKEMTLEERQLIMDLNKCDFGELHAMHIKKVEARKNLSKEEKLVNKEANQKIVDEYGYCVLDHHRERIGNFKIEPPGLFRGRGDHPKQGMLKKRIQPEDVIINCSKGSRIPEPPAGHRWKEVRHDSTVTWLASWTENVQGSCKYVMLNANSKLKGEKDWEKYEVARKLKTCVDAIRAQYQEDLKSKQMGTRQRAVALYFIDKLALRAGNEKEEGETADTVGCCSLRVEHITLHDTLDGQKCVVEFDFLGKDCIRYYNKVPVTKRVFKNLKLFMENKQEGDDLFDRLNTQTLNKHLSSLMPGLTAKVFRTYNASITLQQQLKELVKENVAEKLLSYNRANRAVAILCNHQRAPPKTFEQSMANLQAKMFTCKSILCVFSVVEKKKKAVQRCEEQLLKMEVQATDREENKQIALSTSKLNYLDPRISVAWCKNMEVPLDKIYNKTLRDKFAWAIDMTEHDFVF</sequence>
<dbReference type="FunFam" id="2.170.11.10:FF:000002">
    <property type="entry name" value="DNA topoisomerase I"/>
    <property type="match status" value="1"/>
</dbReference>
<dbReference type="InterPro" id="IPR036202">
    <property type="entry name" value="TopoI_DNA-bd_euk_N_sf"/>
</dbReference>
<evidence type="ECO:0000256" key="3">
    <source>
        <dbReference type="ARBA" id="ARBA00023029"/>
    </source>
</evidence>
<dbReference type="Proteomes" id="UP000694427">
    <property type="component" value="Unplaced"/>
</dbReference>
<reference evidence="11" key="1">
    <citation type="submission" date="2025-08" db="UniProtKB">
        <authorList>
            <consortium name="Ensembl"/>
        </authorList>
    </citation>
    <scope>IDENTIFICATION</scope>
</reference>
<dbReference type="InterPro" id="IPR001631">
    <property type="entry name" value="TopoI"/>
</dbReference>
<dbReference type="Gene3D" id="1.10.10.41">
    <property type="entry name" value="Yeast DNA topoisomerase - domain 1"/>
    <property type="match status" value="1"/>
</dbReference>
<dbReference type="InterPro" id="IPR018521">
    <property type="entry name" value="TopoIB_AS"/>
</dbReference>
<evidence type="ECO:0000313" key="12">
    <source>
        <dbReference type="Proteomes" id="UP000694427"/>
    </source>
</evidence>
<dbReference type="AlphaFoldDB" id="A0A8C1FXH7"/>
<organism evidence="11 12">
    <name type="scientific">Cyprinus carpio</name>
    <name type="common">Common carp</name>
    <dbReference type="NCBI Taxonomy" id="7962"/>
    <lineage>
        <taxon>Eukaryota</taxon>
        <taxon>Metazoa</taxon>
        <taxon>Chordata</taxon>
        <taxon>Craniata</taxon>
        <taxon>Vertebrata</taxon>
        <taxon>Euteleostomi</taxon>
        <taxon>Actinopterygii</taxon>
        <taxon>Neopterygii</taxon>
        <taxon>Teleostei</taxon>
        <taxon>Ostariophysi</taxon>
        <taxon>Cypriniformes</taxon>
        <taxon>Cyprinidae</taxon>
        <taxon>Cyprininae</taxon>
        <taxon>Cyprinus</taxon>
    </lineage>
</organism>
<evidence type="ECO:0000256" key="9">
    <source>
        <dbReference type="SAM" id="MobiDB-lite"/>
    </source>
</evidence>
<evidence type="ECO:0000256" key="2">
    <source>
        <dbReference type="ARBA" id="ARBA00006645"/>
    </source>
</evidence>
<dbReference type="FunFam" id="3.90.15.10:FF:000001">
    <property type="entry name" value="DNA topoisomerase I"/>
    <property type="match status" value="1"/>
</dbReference>
<feature type="active site" description="O-(3'-phospho-DNA)-tyrosine intermediate" evidence="6">
    <location>
        <position position="619"/>
    </location>
</feature>
<dbReference type="Pfam" id="PF02919">
    <property type="entry name" value="Topoisom_I_N"/>
    <property type="match status" value="1"/>
</dbReference>
<dbReference type="Gene3D" id="3.90.15.10">
    <property type="entry name" value="Topoisomerase I, Chain A, domain 3"/>
    <property type="match status" value="1"/>
</dbReference>
<dbReference type="InterPro" id="IPR013030">
    <property type="entry name" value="DNA_topo_DNA_db_N_dom2"/>
</dbReference>
<dbReference type="EC" id="5.6.2.1" evidence="7"/>
<dbReference type="InterPro" id="IPR013499">
    <property type="entry name" value="TopoI_euk"/>
</dbReference>
<dbReference type="SUPFAM" id="SSF46596">
    <property type="entry name" value="Eukaryotic DNA topoisomerase I, dispensable insert domain"/>
    <property type="match status" value="1"/>
</dbReference>
<dbReference type="InterPro" id="IPR013034">
    <property type="entry name" value="DNA_topo_DNA_db_N_dom1"/>
</dbReference>
<feature type="domain" description="DNA topoisomerase I eukaryotic-type" evidence="10">
    <location>
        <begin position="278"/>
        <end position="633"/>
    </location>
</feature>
<dbReference type="InterPro" id="IPR011010">
    <property type="entry name" value="DNA_brk_join_enz"/>
</dbReference>
<keyword evidence="4 6" id="KW-0238">DNA-binding</keyword>
<keyword evidence="12" id="KW-1185">Reference proteome</keyword>
<evidence type="ECO:0000256" key="8">
    <source>
        <dbReference type="SAM" id="Coils"/>
    </source>
</evidence>
<dbReference type="PRINTS" id="PR00416">
    <property type="entry name" value="EUTPISMRASEI"/>
</dbReference>
<evidence type="ECO:0000256" key="6">
    <source>
        <dbReference type="PROSITE-ProRule" id="PRU01382"/>
    </source>
</evidence>
<dbReference type="InterPro" id="IPR014711">
    <property type="entry name" value="TopoI_cat_a-hlx-sub_euk"/>
</dbReference>
<evidence type="ECO:0000259" key="10">
    <source>
        <dbReference type="SMART" id="SM00435"/>
    </source>
</evidence>
<dbReference type="InterPro" id="IPR013500">
    <property type="entry name" value="TopoI_cat_euk"/>
</dbReference>
<dbReference type="InterPro" id="IPR048045">
    <property type="entry name" value="Topoisomer_I_DNA-bd"/>
</dbReference>
<evidence type="ECO:0000256" key="1">
    <source>
        <dbReference type="ARBA" id="ARBA00000213"/>
    </source>
</evidence>
<evidence type="ECO:0000256" key="5">
    <source>
        <dbReference type="ARBA" id="ARBA00023235"/>
    </source>
</evidence>
<evidence type="ECO:0000313" key="11">
    <source>
        <dbReference type="Ensembl" id="ENSCCRP00010000764.1"/>
    </source>
</evidence>
<dbReference type="PROSITE" id="PS52038">
    <property type="entry name" value="TOPO_IB_2"/>
    <property type="match status" value="1"/>
</dbReference>
<dbReference type="Gene3D" id="2.170.11.10">
    <property type="entry name" value="DNA Topoisomerase I, domain 2"/>
    <property type="match status" value="1"/>
</dbReference>
<dbReference type="GO" id="GO:0003677">
    <property type="term" value="F:DNA binding"/>
    <property type="evidence" value="ECO:0007669"/>
    <property type="project" value="UniProtKB-UniRule"/>
</dbReference>
<keyword evidence="8" id="KW-0175">Coiled coil</keyword>
<proteinExistence type="inferred from homology"/>
<dbReference type="InterPro" id="IPR014727">
    <property type="entry name" value="TopoI_cat_a/b-sub_euk"/>
</dbReference>
<evidence type="ECO:0000256" key="4">
    <source>
        <dbReference type="ARBA" id="ARBA00023125"/>
    </source>
</evidence>
<dbReference type="SUPFAM" id="SSF56741">
    <property type="entry name" value="Eukaryotic DNA topoisomerase I, N-terminal DNA-binding fragment"/>
    <property type="match status" value="1"/>
</dbReference>
<dbReference type="GO" id="GO:0007059">
    <property type="term" value="P:chromosome segregation"/>
    <property type="evidence" value="ECO:0007669"/>
    <property type="project" value="TreeGrafter"/>
</dbReference>
<dbReference type="Ensembl" id="ENSCCRT00010000857.1">
    <property type="protein sequence ID" value="ENSCCRP00010000764.1"/>
    <property type="gene ID" value="ENSCCRG00010000254.1"/>
</dbReference>
<keyword evidence="5 6" id="KW-0413">Isomerase</keyword>
<feature type="compositionally biased region" description="Basic and acidic residues" evidence="9">
    <location>
        <begin position="1"/>
        <end position="17"/>
    </location>
</feature>
<dbReference type="PANTHER" id="PTHR10290">
    <property type="entry name" value="DNA TOPOISOMERASE I"/>
    <property type="match status" value="1"/>
</dbReference>
<dbReference type="PROSITE" id="PS00176">
    <property type="entry name" value="TOPO_IB_1"/>
    <property type="match status" value="1"/>
</dbReference>
<comment type="catalytic activity">
    <reaction evidence="1 6 7">
        <text>ATP-independent breakage of single-stranded DNA, followed by passage and rejoining.</text>
        <dbReference type="EC" id="5.6.2.1"/>
    </reaction>
</comment>